<dbReference type="GO" id="GO:0005634">
    <property type="term" value="C:nucleus"/>
    <property type="evidence" value="ECO:0007669"/>
    <property type="project" value="TreeGrafter"/>
</dbReference>
<dbReference type="Proteomes" id="UP000677054">
    <property type="component" value="Unassembled WGS sequence"/>
</dbReference>
<evidence type="ECO:0000313" key="1">
    <source>
        <dbReference type="EMBL" id="CAD7242315.1"/>
    </source>
</evidence>
<evidence type="ECO:0008006" key="3">
    <source>
        <dbReference type="Google" id="ProtNLM"/>
    </source>
</evidence>
<organism evidence="1">
    <name type="scientific">Darwinula stevensoni</name>
    <dbReference type="NCBI Taxonomy" id="69355"/>
    <lineage>
        <taxon>Eukaryota</taxon>
        <taxon>Metazoa</taxon>
        <taxon>Ecdysozoa</taxon>
        <taxon>Arthropoda</taxon>
        <taxon>Crustacea</taxon>
        <taxon>Oligostraca</taxon>
        <taxon>Ostracoda</taxon>
        <taxon>Podocopa</taxon>
        <taxon>Podocopida</taxon>
        <taxon>Darwinulocopina</taxon>
        <taxon>Darwinuloidea</taxon>
        <taxon>Darwinulidae</taxon>
        <taxon>Darwinula</taxon>
    </lineage>
</organism>
<name>A0A7R8X792_9CRUS</name>
<dbReference type="AlphaFoldDB" id="A0A7R8X792"/>
<keyword evidence="2" id="KW-1185">Reference proteome</keyword>
<accession>A0A7R8X792</accession>
<evidence type="ECO:0000313" key="2">
    <source>
        <dbReference type="Proteomes" id="UP000677054"/>
    </source>
</evidence>
<sequence>MGCPPDLDVFVENKVVIDEEIFQMWIDGREVGDAAKQLEDPELMQEFGASYDMLIADVNHHYHLFAVLEQSLHFPKQLIEQWTLQLHPDTQSCVIERYYSIHDLVMREILGKKLSSRNRKDLDEVCEKTGVSITSCRKYAAMVFMCNNRFETNKRKLACLSFDDFVTCAWAMMASWVSIGSESRSDFTDLELDREFLQELRDLKILQEKEKEHRSATQELLKKAGHDAIVPDAESSFKTLNRGVISIAMGLLHGRELRDFFVDVVEKIVEPLKAAKWSSENLGPFLMAYSEGALQVEILKNSSGKTFRDMN</sequence>
<reference evidence="1" key="1">
    <citation type="submission" date="2020-11" db="EMBL/GenBank/DDBJ databases">
        <authorList>
            <person name="Tran Van P."/>
        </authorList>
    </citation>
    <scope>NUCLEOTIDE SEQUENCE</scope>
</reference>
<protein>
    <recommendedName>
        <fullName evidence="3">Acidic fibroblast growth factor intracellular-binding protein</fullName>
    </recommendedName>
</protein>
<dbReference type="EMBL" id="CAJPEV010000250">
    <property type="protein sequence ID" value="CAG0882966.1"/>
    <property type="molecule type" value="Genomic_DNA"/>
</dbReference>
<dbReference type="PANTHER" id="PTHR13223:SF2">
    <property type="entry name" value="ACIDIC FIBROBLAST GROWTH FACTOR INTRACELLULAR-BINDING PROTEIN"/>
    <property type="match status" value="1"/>
</dbReference>
<dbReference type="InterPro" id="IPR008614">
    <property type="entry name" value="FIBP"/>
</dbReference>
<dbReference type="Pfam" id="PF05427">
    <property type="entry name" value="FIBP"/>
    <property type="match status" value="1"/>
</dbReference>
<proteinExistence type="predicted"/>
<dbReference type="OrthoDB" id="16955at2759"/>
<dbReference type="EMBL" id="LR899767">
    <property type="protein sequence ID" value="CAD7242315.1"/>
    <property type="molecule type" value="Genomic_DNA"/>
</dbReference>
<gene>
    <name evidence="1" type="ORF">DSTB1V02_LOCUS2284</name>
</gene>
<dbReference type="PANTHER" id="PTHR13223">
    <property type="entry name" value="ACIDIC FIBROBLAST GROWTH FACTOR INTRACELLULAR BINDING PROTEIN"/>
    <property type="match status" value="1"/>
</dbReference>